<accession>A0ABV5H837</accession>
<evidence type="ECO:0000256" key="1">
    <source>
        <dbReference type="SAM" id="Phobius"/>
    </source>
</evidence>
<dbReference type="PANTHER" id="PTHR34219">
    <property type="entry name" value="IRON-REGULATED INNER MEMBRANE PROTEIN-RELATED"/>
    <property type="match status" value="1"/>
</dbReference>
<keyword evidence="1" id="KW-0812">Transmembrane</keyword>
<comment type="caution">
    <text evidence="2">The sequence shown here is derived from an EMBL/GenBank/DDBJ whole genome shotgun (WGS) entry which is preliminary data.</text>
</comment>
<proteinExistence type="predicted"/>
<keyword evidence="1" id="KW-1133">Transmembrane helix</keyword>
<dbReference type="PANTHER" id="PTHR34219:SF3">
    <property type="entry name" value="BLL7967 PROTEIN"/>
    <property type="match status" value="1"/>
</dbReference>
<dbReference type="RefSeq" id="WP_278011218.1">
    <property type="nucleotide sequence ID" value="NZ_CP121112.1"/>
</dbReference>
<organism evidence="2 3">
    <name type="scientific">Flavobacterium gyeonganense</name>
    <dbReference type="NCBI Taxonomy" id="1310418"/>
    <lineage>
        <taxon>Bacteria</taxon>
        <taxon>Pseudomonadati</taxon>
        <taxon>Bacteroidota</taxon>
        <taxon>Flavobacteriia</taxon>
        <taxon>Flavobacteriales</taxon>
        <taxon>Flavobacteriaceae</taxon>
        <taxon>Flavobacterium</taxon>
    </lineage>
</organism>
<dbReference type="Pfam" id="PF03929">
    <property type="entry name" value="PepSY_TM"/>
    <property type="match status" value="1"/>
</dbReference>
<feature type="transmembrane region" description="Helical" evidence="1">
    <location>
        <begin position="351"/>
        <end position="372"/>
    </location>
</feature>
<dbReference type="EMBL" id="JBHMFE010000009">
    <property type="protein sequence ID" value="MFB9107859.1"/>
    <property type="molecule type" value="Genomic_DNA"/>
</dbReference>
<keyword evidence="1" id="KW-0472">Membrane</keyword>
<name>A0ABV5H837_9FLAO</name>
<reference evidence="2 3" key="1">
    <citation type="submission" date="2024-09" db="EMBL/GenBank/DDBJ databases">
        <authorList>
            <person name="Sun Q."/>
            <person name="Mori K."/>
        </authorList>
    </citation>
    <scope>NUCLEOTIDE SEQUENCE [LARGE SCALE GENOMIC DNA]</scope>
    <source>
        <strain evidence="2 3">CECT 8365</strain>
    </source>
</reference>
<keyword evidence="3" id="KW-1185">Reference proteome</keyword>
<feature type="transmembrane region" description="Helical" evidence="1">
    <location>
        <begin position="12"/>
        <end position="32"/>
    </location>
</feature>
<feature type="transmembrane region" description="Helical" evidence="1">
    <location>
        <begin position="148"/>
        <end position="169"/>
    </location>
</feature>
<dbReference type="InterPro" id="IPR005625">
    <property type="entry name" value="PepSY-ass_TM"/>
</dbReference>
<protein>
    <submittedName>
        <fullName evidence="2">PepSY-associated TM helix domain-containing protein</fullName>
    </submittedName>
</protein>
<evidence type="ECO:0000313" key="2">
    <source>
        <dbReference type="EMBL" id="MFB9107859.1"/>
    </source>
</evidence>
<sequence>MRKFFNKIHLWLGLASGLVVFISMLAASIFVWDEELSLWYHQEKYLVHEVKNSVLPLDTLVSIVKNKYPLADYIEISKNPDRSYVFTSYKENTKPHWTAASDYEIYNHIYIDQYTGQELGEVDLRYDWIFNLRLLHQNLLLTYDVGHYFVGISTLIIFILILSGIYLWWPKNKAALKQRVWFRWKSTTKWKRKNYDFHNIGGIYTFLFILIFAVTGLVWTFDWWTNGIYRILGNDPEKVWSKPPEIKNVNPVKTINPLESIILFTKEKIPNYTTIGLTLPETTVKNPVPVNAFVRHEGNSGWDESDSYTFNSQTAENYFKVTHHDKTLGAKWRNSNYAIHTGSIYGLPTKILATLVSLFCALLPVSGFLIWWGRNKKSKSKK</sequence>
<feature type="transmembrane region" description="Helical" evidence="1">
    <location>
        <begin position="201"/>
        <end position="221"/>
    </location>
</feature>
<evidence type="ECO:0000313" key="3">
    <source>
        <dbReference type="Proteomes" id="UP001589562"/>
    </source>
</evidence>
<dbReference type="Proteomes" id="UP001589562">
    <property type="component" value="Unassembled WGS sequence"/>
</dbReference>
<gene>
    <name evidence="2" type="ORF">ACFFVK_04645</name>
</gene>